<dbReference type="InterPro" id="IPR028081">
    <property type="entry name" value="Leu-bd"/>
</dbReference>
<dbReference type="AlphaFoldDB" id="A0A937RGG1"/>
<proteinExistence type="inferred from homology"/>
<dbReference type="InterPro" id="IPR028082">
    <property type="entry name" value="Peripla_BP_I"/>
</dbReference>
<dbReference type="PANTHER" id="PTHR30483:SF6">
    <property type="entry name" value="PERIPLASMIC BINDING PROTEIN OF ABC TRANSPORTER FOR NATURAL AMINO ACIDS"/>
    <property type="match status" value="1"/>
</dbReference>
<comment type="caution">
    <text evidence="4">The sequence shown here is derived from an EMBL/GenBank/DDBJ whole genome shotgun (WGS) entry which is preliminary data.</text>
</comment>
<keyword evidence="5" id="KW-1185">Reference proteome</keyword>
<gene>
    <name evidence="4" type="ORF">I7412_15465</name>
</gene>
<dbReference type="InterPro" id="IPR051010">
    <property type="entry name" value="BCAA_transport"/>
</dbReference>
<dbReference type="SUPFAM" id="SSF53822">
    <property type="entry name" value="Periplasmic binding protein-like I"/>
    <property type="match status" value="1"/>
</dbReference>
<organism evidence="4 5">
    <name type="scientific">Frankia nepalensis</name>
    <dbReference type="NCBI Taxonomy" id="1836974"/>
    <lineage>
        <taxon>Bacteria</taxon>
        <taxon>Bacillati</taxon>
        <taxon>Actinomycetota</taxon>
        <taxon>Actinomycetes</taxon>
        <taxon>Frankiales</taxon>
        <taxon>Frankiaceae</taxon>
        <taxon>Frankia</taxon>
    </lineage>
</organism>
<evidence type="ECO:0000313" key="5">
    <source>
        <dbReference type="Proteomes" id="UP000604475"/>
    </source>
</evidence>
<evidence type="ECO:0000259" key="3">
    <source>
        <dbReference type="Pfam" id="PF13458"/>
    </source>
</evidence>
<accession>A0A937RGG1</accession>
<evidence type="ECO:0000256" key="1">
    <source>
        <dbReference type="ARBA" id="ARBA00010062"/>
    </source>
</evidence>
<dbReference type="Gene3D" id="3.40.50.2300">
    <property type="match status" value="2"/>
</dbReference>
<protein>
    <submittedName>
        <fullName evidence="4">ABC transporter substrate-binding protein</fullName>
    </submittedName>
</protein>
<keyword evidence="2" id="KW-0732">Signal</keyword>
<name>A0A937RGG1_9ACTN</name>
<evidence type="ECO:0000256" key="2">
    <source>
        <dbReference type="ARBA" id="ARBA00022729"/>
    </source>
</evidence>
<evidence type="ECO:0000313" key="4">
    <source>
        <dbReference type="EMBL" id="MBL7628525.1"/>
    </source>
</evidence>
<reference evidence="4" key="1">
    <citation type="submission" date="2020-12" db="EMBL/GenBank/DDBJ databases">
        <title>Genomic characterization of non-nitrogen-fixing Frankia strains.</title>
        <authorList>
            <person name="Carlos-Shanley C."/>
            <person name="Guerra T."/>
            <person name="Hahn D."/>
        </authorList>
    </citation>
    <scope>NUCLEOTIDE SEQUENCE</scope>
    <source>
        <strain evidence="4">CN6</strain>
    </source>
</reference>
<sequence length="439" mass="44688">MDKTRIASTRPALRRSRDRTRALAALAVLAGSLVLVACGGGDEGEGATTVPNATTAPGGVEEVLGPVAAASGTPVKIGMISDGKGAVTDLSFEGPVADATIAYLNERLSGLAGHPIEVVKCDTLADPGKGTDCANRMVEEDVVAVVVGSSSVVESIWTPLHESKIPVVFGGANAATILTDRESTFVLVDSAFSMINLPISLAKENKLDTVTVVAIDVPSVMSVYQKVAPAAFEKAGVKLNLVAIPPGTADMTPQMQQLVGTDTLVQLVGSDSFCIAALNGMRTVGFSGPVTAIAQCITDATRKAVPGDTLKNVTVSATAPVGTDNPSTKLFAAVVEAYGEGKGIEVNRQGSLSMFTTLAALQSATENLTGDVTSESIIAAIKAMPEKPLPGADPMKFRCGGLANPATPAVCVRGGLVTSLDDKGQPTGYRAVGSTPIAG</sequence>
<dbReference type="PANTHER" id="PTHR30483">
    <property type="entry name" value="LEUCINE-SPECIFIC-BINDING PROTEIN"/>
    <property type="match status" value="1"/>
</dbReference>
<comment type="similarity">
    <text evidence="1">Belongs to the leucine-binding protein family.</text>
</comment>
<dbReference type="Proteomes" id="UP000604475">
    <property type="component" value="Unassembled WGS sequence"/>
</dbReference>
<dbReference type="Pfam" id="PF13458">
    <property type="entry name" value="Peripla_BP_6"/>
    <property type="match status" value="1"/>
</dbReference>
<feature type="domain" description="Leucine-binding protein" evidence="3">
    <location>
        <begin position="74"/>
        <end position="401"/>
    </location>
</feature>
<dbReference type="EMBL" id="JAEACQ010000190">
    <property type="protein sequence ID" value="MBL7628525.1"/>
    <property type="molecule type" value="Genomic_DNA"/>
</dbReference>